<evidence type="ECO:0000256" key="3">
    <source>
        <dbReference type="ARBA" id="ARBA00023027"/>
    </source>
</evidence>
<evidence type="ECO:0000313" key="7">
    <source>
        <dbReference type="EMBL" id="MBO1359032.1"/>
    </source>
</evidence>
<evidence type="ECO:0000256" key="4">
    <source>
        <dbReference type="RuleBase" id="RU003719"/>
    </source>
</evidence>
<keyword evidence="2 4" id="KW-0560">Oxidoreductase</keyword>
<name>A0ABS3LT04_9PROT</name>
<dbReference type="InterPro" id="IPR006140">
    <property type="entry name" value="D-isomer_DH_NAD-bd"/>
</dbReference>
<dbReference type="InterPro" id="IPR036291">
    <property type="entry name" value="NAD(P)-bd_dom_sf"/>
</dbReference>
<reference evidence="7 8" key="1">
    <citation type="submission" date="2021-03" db="EMBL/GenBank/DDBJ databases">
        <title>The complete genome sequence of Acetobacter sacchari TBRC 11175.</title>
        <authorList>
            <person name="Charoenyingcharoen P."/>
            <person name="Yukphan P."/>
        </authorList>
    </citation>
    <scope>NUCLEOTIDE SEQUENCE [LARGE SCALE GENOMIC DNA]</scope>
    <source>
        <strain evidence="7 8">TBRC 11175</strain>
    </source>
</reference>
<dbReference type="PANTHER" id="PTHR43761">
    <property type="entry name" value="D-ISOMER SPECIFIC 2-HYDROXYACID DEHYDROGENASE FAMILY PROTEIN (AFU_ORTHOLOGUE AFUA_1G13630)"/>
    <property type="match status" value="1"/>
</dbReference>
<gene>
    <name evidence="7" type="ORF">J2D73_04360</name>
</gene>
<dbReference type="PROSITE" id="PS00671">
    <property type="entry name" value="D_2_HYDROXYACID_DH_3"/>
    <property type="match status" value="1"/>
</dbReference>
<feature type="domain" description="D-isomer specific 2-hydroxyacid dehydrogenase NAD-binding" evidence="6">
    <location>
        <begin position="111"/>
        <end position="289"/>
    </location>
</feature>
<evidence type="ECO:0000259" key="6">
    <source>
        <dbReference type="Pfam" id="PF02826"/>
    </source>
</evidence>
<feature type="domain" description="D-isomer specific 2-hydroxyacid dehydrogenase catalytic" evidence="5">
    <location>
        <begin position="6"/>
        <end position="317"/>
    </location>
</feature>
<dbReference type="InterPro" id="IPR006139">
    <property type="entry name" value="D-isomer_2_OHA_DH_cat_dom"/>
</dbReference>
<dbReference type="Proteomes" id="UP000664771">
    <property type="component" value="Unassembled WGS sequence"/>
</dbReference>
<dbReference type="SUPFAM" id="SSF51735">
    <property type="entry name" value="NAD(P)-binding Rossmann-fold domains"/>
    <property type="match status" value="1"/>
</dbReference>
<evidence type="ECO:0000256" key="2">
    <source>
        <dbReference type="ARBA" id="ARBA00023002"/>
    </source>
</evidence>
<dbReference type="Pfam" id="PF00389">
    <property type="entry name" value="2-Hacid_dh"/>
    <property type="match status" value="1"/>
</dbReference>
<dbReference type="Gene3D" id="3.40.50.720">
    <property type="entry name" value="NAD(P)-binding Rossmann-like Domain"/>
    <property type="match status" value="2"/>
</dbReference>
<dbReference type="EMBL" id="JAFVMF010000004">
    <property type="protein sequence ID" value="MBO1359032.1"/>
    <property type="molecule type" value="Genomic_DNA"/>
</dbReference>
<accession>A0ABS3LT04</accession>
<sequence>MSLRLVILDPMPEEGIARFSRYLPEGFTLATTRSRSVEDQLAAIADADFAITGDVPVTADMIRVGAAARLKGVQKWGVGYDNIDLEAACQHGVRVMRTTGSNAVAVAETALGLILSLGRNIVAGHVGLHDGRWLKGALGGTSRQLTGKTVGLIGLGYIGKQLARFLRGFSCTVLYYKRTPLSSVEERELGVRYAPLDEVIATSDIISLHCALSKETEGLIDRTAIARMKKGAFVVNTARGGLVVEDDLAEAVRNGRLGGAAIDVYSVEPIGSDHPFLKVDRMIVTPHVGAISADAYAGNVERMLHNILCVAEGREPPELDVLV</sequence>
<comment type="caution">
    <text evidence="7">The sequence shown here is derived from an EMBL/GenBank/DDBJ whole genome shotgun (WGS) entry which is preliminary data.</text>
</comment>
<evidence type="ECO:0000313" key="8">
    <source>
        <dbReference type="Proteomes" id="UP000664771"/>
    </source>
</evidence>
<dbReference type="CDD" id="cd12175">
    <property type="entry name" value="2-Hacid_dh_11"/>
    <property type="match status" value="1"/>
</dbReference>
<organism evidence="7 8">
    <name type="scientific">Acetobacter sacchari</name>
    <dbReference type="NCBI Taxonomy" id="2661687"/>
    <lineage>
        <taxon>Bacteria</taxon>
        <taxon>Pseudomonadati</taxon>
        <taxon>Pseudomonadota</taxon>
        <taxon>Alphaproteobacteria</taxon>
        <taxon>Acetobacterales</taxon>
        <taxon>Acetobacteraceae</taxon>
        <taxon>Acetobacter</taxon>
    </lineage>
</organism>
<dbReference type="PANTHER" id="PTHR43761:SF1">
    <property type="entry name" value="D-ISOMER SPECIFIC 2-HYDROXYACID DEHYDROGENASE CATALYTIC DOMAIN-CONTAINING PROTEIN-RELATED"/>
    <property type="match status" value="1"/>
</dbReference>
<dbReference type="Pfam" id="PF02826">
    <property type="entry name" value="2-Hacid_dh_C"/>
    <property type="match status" value="1"/>
</dbReference>
<dbReference type="InterPro" id="IPR029753">
    <property type="entry name" value="D-isomer_DH_CS"/>
</dbReference>
<evidence type="ECO:0000256" key="1">
    <source>
        <dbReference type="ARBA" id="ARBA00005854"/>
    </source>
</evidence>
<dbReference type="InterPro" id="IPR050418">
    <property type="entry name" value="D-iso_2-hydroxyacid_DH_PdxB"/>
</dbReference>
<keyword evidence="8" id="KW-1185">Reference proteome</keyword>
<comment type="similarity">
    <text evidence="1 4">Belongs to the D-isomer specific 2-hydroxyacid dehydrogenase family.</text>
</comment>
<dbReference type="SUPFAM" id="SSF52283">
    <property type="entry name" value="Formate/glycerate dehydrogenase catalytic domain-like"/>
    <property type="match status" value="1"/>
</dbReference>
<evidence type="ECO:0000259" key="5">
    <source>
        <dbReference type="Pfam" id="PF00389"/>
    </source>
</evidence>
<dbReference type="RefSeq" id="WP_207879764.1">
    <property type="nucleotide sequence ID" value="NZ_JAFVMF010000004.1"/>
</dbReference>
<protein>
    <submittedName>
        <fullName evidence="7">2-hydroxyacid dehydrogenase</fullName>
    </submittedName>
</protein>
<keyword evidence="3" id="KW-0520">NAD</keyword>
<proteinExistence type="inferred from homology"/>